<feature type="region of interest" description="Disordered" evidence="1">
    <location>
        <begin position="1"/>
        <end position="29"/>
    </location>
</feature>
<proteinExistence type="predicted"/>
<dbReference type="Proteomes" id="UP000681340">
    <property type="component" value="Unassembled WGS sequence"/>
</dbReference>
<dbReference type="RefSeq" id="WP_212993488.1">
    <property type="nucleotide sequence ID" value="NZ_BAABEA010000045.1"/>
</dbReference>
<evidence type="ECO:0000313" key="2">
    <source>
        <dbReference type="EMBL" id="GIM77581.1"/>
    </source>
</evidence>
<dbReference type="EMBL" id="BOQL01000067">
    <property type="protein sequence ID" value="GIM77581.1"/>
    <property type="molecule type" value="Genomic_DNA"/>
</dbReference>
<feature type="compositionally biased region" description="Polar residues" evidence="1">
    <location>
        <begin position="7"/>
        <end position="22"/>
    </location>
</feature>
<accession>A0A919SSC2</accession>
<evidence type="ECO:0000313" key="3">
    <source>
        <dbReference type="Proteomes" id="UP000681340"/>
    </source>
</evidence>
<comment type="caution">
    <text evidence="2">The sequence shown here is derived from an EMBL/GenBank/DDBJ whole genome shotgun (WGS) entry which is preliminary data.</text>
</comment>
<dbReference type="AlphaFoldDB" id="A0A919SSC2"/>
<keyword evidence="3" id="KW-1185">Reference proteome</keyword>
<evidence type="ECO:0000256" key="1">
    <source>
        <dbReference type="SAM" id="MobiDB-lite"/>
    </source>
</evidence>
<organism evidence="2 3">
    <name type="scientific">Actinoplanes auranticolor</name>
    <dbReference type="NCBI Taxonomy" id="47988"/>
    <lineage>
        <taxon>Bacteria</taxon>
        <taxon>Bacillati</taxon>
        <taxon>Actinomycetota</taxon>
        <taxon>Actinomycetes</taxon>
        <taxon>Micromonosporales</taxon>
        <taxon>Micromonosporaceae</taxon>
        <taxon>Actinoplanes</taxon>
    </lineage>
</organism>
<sequence>MTEHVVDQTTPATPTEQPSTGNGRPAAPQGSVYLSDILASIRRHADDNSWCSTAEDVTMRALNDGLSFKPVRPTSDDGCSNPSCEICHPQDAVPERFTAASSVDPLITKVRLKKAIKKAYNLGYDWDEPRRLYRDLVDTYDLDEVPLPVTTYTVTFTVTDEQLKGQTADEDAMADALSAGVTAGFTVTTESTELAAPTLRT</sequence>
<gene>
    <name evidence="2" type="ORF">Aau02nite_76550</name>
</gene>
<name>A0A919SSC2_9ACTN</name>
<reference evidence="2" key="1">
    <citation type="submission" date="2021-03" db="EMBL/GenBank/DDBJ databases">
        <title>Whole genome shotgun sequence of Actinoplanes auranticolor NBRC 12245.</title>
        <authorList>
            <person name="Komaki H."/>
            <person name="Tamura T."/>
        </authorList>
    </citation>
    <scope>NUCLEOTIDE SEQUENCE</scope>
    <source>
        <strain evidence="2">NBRC 12245</strain>
    </source>
</reference>
<protein>
    <submittedName>
        <fullName evidence="2">Uncharacterized protein</fullName>
    </submittedName>
</protein>